<evidence type="ECO:0000313" key="3">
    <source>
        <dbReference type="EMBL" id="KAH9370416.1"/>
    </source>
</evidence>
<dbReference type="AlphaFoldDB" id="A0A9J6G7B6"/>
<name>A0A9J6G7B6_HAELO</name>
<evidence type="ECO:0000259" key="2">
    <source>
        <dbReference type="Pfam" id="PF16414"/>
    </source>
</evidence>
<gene>
    <name evidence="3" type="ORF">HPB48_008696</name>
</gene>
<comment type="caution">
    <text evidence="3">The sequence shown here is derived from an EMBL/GenBank/DDBJ whole genome shotgun (WGS) entry which is preliminary data.</text>
</comment>
<dbReference type="GO" id="GO:0015485">
    <property type="term" value="F:cholesterol binding"/>
    <property type="evidence" value="ECO:0007669"/>
    <property type="project" value="TreeGrafter"/>
</dbReference>
<dbReference type="PANTHER" id="PTHR45727:SF2">
    <property type="entry name" value="NPC INTRACELLULAR CHOLESTEROL TRANSPORTER 1"/>
    <property type="match status" value="1"/>
</dbReference>
<sequence length="508" mass="54836">MDGALQVQLANETSPSTVSCYALTANFSEIATDNEAGVFESLRSLVAKNRSGSMDQLAPSKTIVMFKFGHLRSAPQRLRALLPRVVGSKEESSSIIAIGNNFTSLRKMVRSEGRSGASVYDKVFLLPDDEDAVKEVATKIAEEACTVLRCLECTEREIKKSFSFEGTVNENGVVYIVLSPEDYGGFENLRVKASRAERRCVHDSVFPSTASYRRGQAVTVCNERGAPHARSQSAGVAQPLRQREPTMKSSSRSAAFASSAALVLFLIAATAGAVFDACSEGKCVIRGDCDVNGGQVPCVYDGEPKSIESAKSRKALESVCGDVLGNVSQPLCCDGSQAENFAENIESANAIGLDNCPACSVNFRTLMCQMICSPRQAEFIQLLTSDLTEKKERYVASMNYYVAPHFVQGLFDSCKDARSKVASLGLFKFICGRWGSDCTPERWLGYLGATAAEGGLSPMSVKFIQTSEEHRTSEGAVFKPLSPEPYVCHQDRGAVKACACDHCKASCT</sequence>
<dbReference type="Proteomes" id="UP000821853">
    <property type="component" value="Chromosome 3"/>
</dbReference>
<protein>
    <recommendedName>
        <fullName evidence="2">Niemann-Pick C1 N-terminal domain-containing protein</fullName>
    </recommendedName>
</protein>
<dbReference type="GO" id="GO:0042632">
    <property type="term" value="P:cholesterol homeostasis"/>
    <property type="evidence" value="ECO:0007669"/>
    <property type="project" value="TreeGrafter"/>
</dbReference>
<keyword evidence="4" id="KW-1185">Reference proteome</keyword>
<feature type="domain" description="Niemann-Pick C1 N-terminal" evidence="2">
    <location>
        <begin position="281"/>
        <end position="507"/>
    </location>
</feature>
<reference evidence="3 4" key="1">
    <citation type="journal article" date="2020" name="Cell">
        <title>Large-Scale Comparative Analyses of Tick Genomes Elucidate Their Genetic Diversity and Vector Capacities.</title>
        <authorList>
            <consortium name="Tick Genome and Microbiome Consortium (TIGMIC)"/>
            <person name="Jia N."/>
            <person name="Wang J."/>
            <person name="Shi W."/>
            <person name="Du L."/>
            <person name="Sun Y."/>
            <person name="Zhan W."/>
            <person name="Jiang J.F."/>
            <person name="Wang Q."/>
            <person name="Zhang B."/>
            <person name="Ji P."/>
            <person name="Bell-Sakyi L."/>
            <person name="Cui X.M."/>
            <person name="Yuan T.T."/>
            <person name="Jiang B.G."/>
            <person name="Yang W.F."/>
            <person name="Lam T.T."/>
            <person name="Chang Q.C."/>
            <person name="Ding S.J."/>
            <person name="Wang X.J."/>
            <person name="Zhu J.G."/>
            <person name="Ruan X.D."/>
            <person name="Zhao L."/>
            <person name="Wei J.T."/>
            <person name="Ye R.Z."/>
            <person name="Que T.C."/>
            <person name="Du C.H."/>
            <person name="Zhou Y.H."/>
            <person name="Cheng J.X."/>
            <person name="Dai P.F."/>
            <person name="Guo W.B."/>
            <person name="Han X.H."/>
            <person name="Huang E.J."/>
            <person name="Li L.F."/>
            <person name="Wei W."/>
            <person name="Gao Y.C."/>
            <person name="Liu J.Z."/>
            <person name="Shao H.Z."/>
            <person name="Wang X."/>
            <person name="Wang C.C."/>
            <person name="Yang T.C."/>
            <person name="Huo Q.B."/>
            <person name="Li W."/>
            <person name="Chen H.Y."/>
            <person name="Chen S.E."/>
            <person name="Zhou L.G."/>
            <person name="Ni X.B."/>
            <person name="Tian J.H."/>
            <person name="Sheng Y."/>
            <person name="Liu T."/>
            <person name="Pan Y.S."/>
            <person name="Xia L.Y."/>
            <person name="Li J."/>
            <person name="Zhao F."/>
            <person name="Cao W.C."/>
        </authorList>
    </citation>
    <scope>NUCLEOTIDE SEQUENCE [LARGE SCALE GENOMIC DNA]</scope>
    <source>
        <strain evidence="3">HaeL-2018</strain>
    </source>
</reference>
<proteinExistence type="predicted"/>
<dbReference type="PANTHER" id="PTHR45727">
    <property type="entry name" value="NPC INTRACELLULAR CHOLESTEROL TRANSPORTER 1"/>
    <property type="match status" value="1"/>
</dbReference>
<dbReference type="OrthoDB" id="6510177at2759"/>
<organism evidence="3 4">
    <name type="scientific">Haemaphysalis longicornis</name>
    <name type="common">Bush tick</name>
    <dbReference type="NCBI Taxonomy" id="44386"/>
    <lineage>
        <taxon>Eukaryota</taxon>
        <taxon>Metazoa</taxon>
        <taxon>Ecdysozoa</taxon>
        <taxon>Arthropoda</taxon>
        <taxon>Chelicerata</taxon>
        <taxon>Arachnida</taxon>
        <taxon>Acari</taxon>
        <taxon>Parasitiformes</taxon>
        <taxon>Ixodida</taxon>
        <taxon>Ixodoidea</taxon>
        <taxon>Ixodidae</taxon>
        <taxon>Haemaphysalinae</taxon>
        <taxon>Haemaphysalis</taxon>
    </lineage>
</organism>
<dbReference type="InterPro" id="IPR032190">
    <property type="entry name" value="NPC1_N"/>
</dbReference>
<dbReference type="Pfam" id="PF16414">
    <property type="entry name" value="NPC1_N"/>
    <property type="match status" value="1"/>
</dbReference>
<feature type="region of interest" description="Disordered" evidence="1">
    <location>
        <begin position="229"/>
        <end position="249"/>
    </location>
</feature>
<dbReference type="VEuPathDB" id="VectorBase:HLOH_054863"/>
<dbReference type="GO" id="GO:0015918">
    <property type="term" value="P:sterol transport"/>
    <property type="evidence" value="ECO:0007669"/>
    <property type="project" value="TreeGrafter"/>
</dbReference>
<dbReference type="EMBL" id="JABSTR010000005">
    <property type="protein sequence ID" value="KAH9370416.1"/>
    <property type="molecule type" value="Genomic_DNA"/>
</dbReference>
<dbReference type="GO" id="GO:0005886">
    <property type="term" value="C:plasma membrane"/>
    <property type="evidence" value="ECO:0007669"/>
    <property type="project" value="TreeGrafter"/>
</dbReference>
<evidence type="ECO:0000313" key="4">
    <source>
        <dbReference type="Proteomes" id="UP000821853"/>
    </source>
</evidence>
<accession>A0A9J6G7B6</accession>
<dbReference type="GO" id="GO:0030299">
    <property type="term" value="P:intestinal cholesterol absorption"/>
    <property type="evidence" value="ECO:0007669"/>
    <property type="project" value="TreeGrafter"/>
</dbReference>
<evidence type="ECO:0000256" key="1">
    <source>
        <dbReference type="SAM" id="MobiDB-lite"/>
    </source>
</evidence>